<evidence type="ECO:0000256" key="2">
    <source>
        <dbReference type="PROSITE-ProRule" id="PRU00176"/>
    </source>
</evidence>
<organism evidence="5 6">
    <name type="scientific">Coniochaeta pulveracea</name>
    <dbReference type="NCBI Taxonomy" id="177199"/>
    <lineage>
        <taxon>Eukaryota</taxon>
        <taxon>Fungi</taxon>
        <taxon>Dikarya</taxon>
        <taxon>Ascomycota</taxon>
        <taxon>Pezizomycotina</taxon>
        <taxon>Sordariomycetes</taxon>
        <taxon>Sordariomycetidae</taxon>
        <taxon>Coniochaetales</taxon>
        <taxon>Coniochaetaceae</taxon>
        <taxon>Coniochaeta</taxon>
    </lineage>
</organism>
<dbReference type="Pfam" id="PF00076">
    <property type="entry name" value="RRM_1"/>
    <property type="match status" value="1"/>
</dbReference>
<dbReference type="PROSITE" id="PS50102">
    <property type="entry name" value="RRM"/>
    <property type="match status" value="1"/>
</dbReference>
<dbReference type="SMART" id="SM01218">
    <property type="entry name" value="FoP_duplication"/>
    <property type="match status" value="1"/>
</dbReference>
<feature type="compositionally biased region" description="Low complexity" evidence="3">
    <location>
        <begin position="225"/>
        <end position="243"/>
    </location>
</feature>
<accession>A0A420XYZ3</accession>
<evidence type="ECO:0000256" key="1">
    <source>
        <dbReference type="ARBA" id="ARBA00022884"/>
    </source>
</evidence>
<keyword evidence="6" id="KW-1185">Reference proteome</keyword>
<comment type="caution">
    <text evidence="5">The sequence shown here is derived from an EMBL/GenBank/DDBJ whole genome shotgun (WGS) entry which is preliminary data.</text>
</comment>
<dbReference type="Gene3D" id="3.30.70.330">
    <property type="match status" value="1"/>
</dbReference>
<dbReference type="AlphaFoldDB" id="A0A420XYZ3"/>
<dbReference type="Proteomes" id="UP000275385">
    <property type="component" value="Unassembled WGS sequence"/>
</dbReference>
<reference evidence="5 6" key="1">
    <citation type="submission" date="2018-08" db="EMBL/GenBank/DDBJ databases">
        <title>Draft genome of the lignicolous fungus Coniochaeta pulveracea.</title>
        <authorList>
            <person name="Borstlap C.J."/>
            <person name="De Witt R.N."/>
            <person name="Botha A."/>
            <person name="Volschenk H."/>
        </authorList>
    </citation>
    <scope>NUCLEOTIDE SEQUENCE [LARGE SCALE GENOMIC DNA]</scope>
    <source>
        <strain evidence="5 6">CAB683</strain>
    </source>
</reference>
<feature type="region of interest" description="Disordered" evidence="3">
    <location>
        <begin position="155"/>
        <end position="210"/>
    </location>
</feature>
<dbReference type="InterPro" id="IPR035979">
    <property type="entry name" value="RBD_domain_sf"/>
</dbReference>
<feature type="region of interest" description="Disordered" evidence="3">
    <location>
        <begin position="224"/>
        <end position="250"/>
    </location>
</feature>
<evidence type="ECO:0000313" key="6">
    <source>
        <dbReference type="Proteomes" id="UP000275385"/>
    </source>
</evidence>
<name>A0A420XYZ3_9PEZI</name>
<dbReference type="PANTHER" id="PTHR19965:SF35">
    <property type="entry name" value="RNA ANNEALING PROTEIN YRA1"/>
    <property type="match status" value="1"/>
</dbReference>
<dbReference type="EMBL" id="QVQW01000088">
    <property type="protein sequence ID" value="RKU40883.1"/>
    <property type="molecule type" value="Genomic_DNA"/>
</dbReference>
<dbReference type="InterPro" id="IPR051229">
    <property type="entry name" value="ALYREF_mRNA_export"/>
</dbReference>
<evidence type="ECO:0000313" key="5">
    <source>
        <dbReference type="EMBL" id="RKU40883.1"/>
    </source>
</evidence>
<protein>
    <recommendedName>
        <fullName evidence="4">RRM domain-containing protein</fullName>
    </recommendedName>
</protein>
<dbReference type="GO" id="GO:0005634">
    <property type="term" value="C:nucleus"/>
    <property type="evidence" value="ECO:0007669"/>
    <property type="project" value="TreeGrafter"/>
</dbReference>
<feature type="compositionally biased region" description="Basic residues" evidence="3">
    <location>
        <begin position="189"/>
        <end position="204"/>
    </location>
</feature>
<dbReference type="InterPro" id="IPR000504">
    <property type="entry name" value="RRM_dom"/>
</dbReference>
<dbReference type="STRING" id="177199.A0A420XYZ3"/>
<dbReference type="SMART" id="SM00360">
    <property type="entry name" value="RRM"/>
    <property type="match status" value="1"/>
</dbReference>
<proteinExistence type="predicted"/>
<evidence type="ECO:0000259" key="4">
    <source>
        <dbReference type="PROSITE" id="PS50102"/>
    </source>
</evidence>
<dbReference type="InterPro" id="IPR025715">
    <property type="entry name" value="FoP_C"/>
</dbReference>
<dbReference type="InterPro" id="IPR012677">
    <property type="entry name" value="Nucleotide-bd_a/b_plait_sf"/>
</dbReference>
<dbReference type="OrthoDB" id="346839at2759"/>
<feature type="compositionally biased region" description="Low complexity" evidence="3">
    <location>
        <begin position="27"/>
        <end position="41"/>
    </location>
</feature>
<feature type="domain" description="RRM" evidence="4">
    <location>
        <begin position="67"/>
        <end position="145"/>
    </location>
</feature>
<dbReference type="GO" id="GO:0003729">
    <property type="term" value="F:mRNA binding"/>
    <property type="evidence" value="ECO:0007669"/>
    <property type="project" value="TreeGrafter"/>
</dbReference>
<feature type="region of interest" description="Disordered" evidence="3">
    <location>
        <begin position="1"/>
        <end position="65"/>
    </location>
</feature>
<gene>
    <name evidence="5" type="ORF">DL546_001756</name>
</gene>
<keyword evidence="1 2" id="KW-0694">RNA-binding</keyword>
<feature type="compositionally biased region" description="Low complexity" evidence="3">
    <location>
        <begin position="176"/>
        <end position="188"/>
    </location>
</feature>
<dbReference type="PANTHER" id="PTHR19965">
    <property type="entry name" value="RNA AND EXPORT FACTOR BINDING PROTEIN"/>
    <property type="match status" value="1"/>
</dbReference>
<sequence length="250" mass="25835">MSGKLDQSLDEILSTQRKGANRRSSRRGAAGRPATTAPVGGIKKSTKPARTTAKPAPVKPTGLTGESKIMVSNMPKDVSEAQIKEYFQQSIGNVKKVEISYGPGGVSRGIAHVTFHHTDGASKAFNKLNGLLIDGRPVKVEVIVASADLIPQPKSLGQRISQPKAQPKSAANVKHGANAPKSGAAGKPAAKKGPKRGKNSRPAKKTAEELDSEMADYFVASNNTNADGAAAPAAAPAANGGDAAMEDDIL</sequence>
<dbReference type="SUPFAM" id="SSF54928">
    <property type="entry name" value="RNA-binding domain, RBD"/>
    <property type="match status" value="1"/>
</dbReference>
<evidence type="ECO:0000256" key="3">
    <source>
        <dbReference type="SAM" id="MobiDB-lite"/>
    </source>
</evidence>